<organism evidence="11 12">
    <name type="scientific">Hoeflea poritis</name>
    <dbReference type="NCBI Taxonomy" id="2993659"/>
    <lineage>
        <taxon>Bacteria</taxon>
        <taxon>Pseudomonadati</taxon>
        <taxon>Pseudomonadota</taxon>
        <taxon>Alphaproteobacteria</taxon>
        <taxon>Hyphomicrobiales</taxon>
        <taxon>Rhizobiaceae</taxon>
        <taxon>Hoeflea</taxon>
    </lineage>
</organism>
<sequence>MPEKALEIRGLLKAFGRNQVLKGIDLSLESGTVTVLMGANGAGKSTLVKVICGHHRADGGDLMLAGRPFSPADASDAISKGVVTVHQSIDDGVIPELDVANNLMLDRLVETGSGFFVHEGKLRKEAQKVAASMGIDVDLKARVADLSVADRQMIAIARAMARAPKVLILDEPTSSLSAAEANRLFALIDRLRDQGVAILYISHRLSDIRRVADRILCMRDGSISGVFETQPLDYEAAVTAMLGHRMTEVDISVEKGGAPVLELDGIRLSTDGNRFDLSARDGEVIALVGLLGSGKSRLAETIYGMARLEGGEMRIDGKPFRPASVHDAIAHGVFMSPKDRGSNAVIPAFDIANNMTLPFLSRFSAGSFLQSRRLRSRSREMNERLGVVCQSETDGIGTLSGGNQQKVMIARWLMEPCRVLLLDEPFQGVDIGARRDIGRQIRASARGRATLVFMTEIDEALEIADRIVVMTEGTIAGEHINENIDLAALVSDISGTEAGLAGHSA</sequence>
<dbReference type="GO" id="GO:0005524">
    <property type="term" value="F:ATP binding"/>
    <property type="evidence" value="ECO:0007669"/>
    <property type="project" value="UniProtKB-KW"/>
</dbReference>
<dbReference type="InterPro" id="IPR003593">
    <property type="entry name" value="AAA+_ATPase"/>
</dbReference>
<evidence type="ECO:0000259" key="10">
    <source>
        <dbReference type="PROSITE" id="PS50893"/>
    </source>
</evidence>
<keyword evidence="4" id="KW-0762">Sugar transport</keyword>
<dbReference type="SMART" id="SM00382">
    <property type="entry name" value="AAA"/>
    <property type="match status" value="2"/>
</dbReference>
<keyword evidence="12" id="KW-1185">Reference proteome</keyword>
<reference evidence="11" key="1">
    <citation type="submission" date="2022-11" db="EMBL/GenBank/DDBJ databases">
        <title>Hoeflea poritis sp. nov., isolated from scleractinian coral Porites lutea.</title>
        <authorList>
            <person name="Zhang G."/>
            <person name="Wei Q."/>
            <person name="Cai L."/>
        </authorList>
    </citation>
    <scope>NUCLEOTIDE SEQUENCE</scope>
    <source>
        <strain evidence="11">E7-10</strain>
    </source>
</reference>
<dbReference type="PROSITE" id="PS00211">
    <property type="entry name" value="ABC_TRANSPORTER_1"/>
    <property type="match status" value="1"/>
</dbReference>
<protein>
    <submittedName>
        <fullName evidence="11">Sugar ABC transporter ATP-binding protein</fullName>
    </submittedName>
</protein>
<keyword evidence="7 11" id="KW-0067">ATP-binding</keyword>
<evidence type="ECO:0000313" key="12">
    <source>
        <dbReference type="Proteomes" id="UP001148313"/>
    </source>
</evidence>
<evidence type="ECO:0000256" key="1">
    <source>
        <dbReference type="ARBA" id="ARBA00005417"/>
    </source>
</evidence>
<dbReference type="InterPro" id="IPR050107">
    <property type="entry name" value="ABC_carbohydrate_import_ATPase"/>
</dbReference>
<name>A0ABT4VK48_9HYPH</name>
<dbReference type="EMBL" id="JAPJZH010000003">
    <property type="protein sequence ID" value="MDA4845083.1"/>
    <property type="molecule type" value="Genomic_DNA"/>
</dbReference>
<evidence type="ECO:0000256" key="4">
    <source>
        <dbReference type="ARBA" id="ARBA00022597"/>
    </source>
</evidence>
<comment type="caution">
    <text evidence="11">The sequence shown here is derived from an EMBL/GenBank/DDBJ whole genome shotgun (WGS) entry which is preliminary data.</text>
</comment>
<keyword evidence="5" id="KW-0677">Repeat</keyword>
<evidence type="ECO:0000256" key="6">
    <source>
        <dbReference type="ARBA" id="ARBA00022741"/>
    </source>
</evidence>
<evidence type="ECO:0000256" key="7">
    <source>
        <dbReference type="ARBA" id="ARBA00022840"/>
    </source>
</evidence>
<feature type="domain" description="ABC transporter" evidence="10">
    <location>
        <begin position="6"/>
        <end position="245"/>
    </location>
</feature>
<dbReference type="PANTHER" id="PTHR43790">
    <property type="entry name" value="CARBOHYDRATE TRANSPORT ATP-BINDING PROTEIN MG119-RELATED"/>
    <property type="match status" value="1"/>
</dbReference>
<dbReference type="PANTHER" id="PTHR43790:SF3">
    <property type="entry name" value="D-ALLOSE IMPORT ATP-BINDING PROTEIN ALSA-RELATED"/>
    <property type="match status" value="1"/>
</dbReference>
<evidence type="ECO:0000256" key="3">
    <source>
        <dbReference type="ARBA" id="ARBA00022475"/>
    </source>
</evidence>
<dbReference type="InterPro" id="IPR027417">
    <property type="entry name" value="P-loop_NTPase"/>
</dbReference>
<keyword evidence="9" id="KW-0472">Membrane</keyword>
<dbReference type="InterPro" id="IPR017871">
    <property type="entry name" value="ABC_transporter-like_CS"/>
</dbReference>
<feature type="domain" description="ABC transporter" evidence="10">
    <location>
        <begin position="246"/>
        <end position="497"/>
    </location>
</feature>
<dbReference type="RefSeq" id="WP_271088640.1">
    <property type="nucleotide sequence ID" value="NZ_JAPJZH010000003.1"/>
</dbReference>
<evidence type="ECO:0000313" key="11">
    <source>
        <dbReference type="EMBL" id="MDA4845083.1"/>
    </source>
</evidence>
<evidence type="ECO:0000256" key="2">
    <source>
        <dbReference type="ARBA" id="ARBA00022448"/>
    </source>
</evidence>
<keyword evidence="3" id="KW-1003">Cell membrane</keyword>
<dbReference type="CDD" id="cd03215">
    <property type="entry name" value="ABC_Carb_Monos_II"/>
    <property type="match status" value="1"/>
</dbReference>
<proteinExistence type="inferred from homology"/>
<dbReference type="CDD" id="cd03216">
    <property type="entry name" value="ABC_Carb_Monos_I"/>
    <property type="match status" value="1"/>
</dbReference>
<dbReference type="Proteomes" id="UP001148313">
    <property type="component" value="Unassembled WGS sequence"/>
</dbReference>
<keyword evidence="2" id="KW-0813">Transport</keyword>
<dbReference type="Gene3D" id="3.40.50.300">
    <property type="entry name" value="P-loop containing nucleotide triphosphate hydrolases"/>
    <property type="match status" value="2"/>
</dbReference>
<comment type="similarity">
    <text evidence="1">Belongs to the ABC transporter superfamily.</text>
</comment>
<keyword evidence="6" id="KW-0547">Nucleotide-binding</keyword>
<evidence type="ECO:0000256" key="5">
    <source>
        <dbReference type="ARBA" id="ARBA00022737"/>
    </source>
</evidence>
<evidence type="ECO:0000256" key="9">
    <source>
        <dbReference type="ARBA" id="ARBA00023136"/>
    </source>
</evidence>
<dbReference type="Pfam" id="PF00005">
    <property type="entry name" value="ABC_tran"/>
    <property type="match status" value="2"/>
</dbReference>
<dbReference type="InterPro" id="IPR003439">
    <property type="entry name" value="ABC_transporter-like_ATP-bd"/>
</dbReference>
<evidence type="ECO:0000256" key="8">
    <source>
        <dbReference type="ARBA" id="ARBA00022967"/>
    </source>
</evidence>
<gene>
    <name evidence="11" type="ORF">OOZ53_06955</name>
</gene>
<dbReference type="SUPFAM" id="SSF52540">
    <property type="entry name" value="P-loop containing nucleoside triphosphate hydrolases"/>
    <property type="match status" value="2"/>
</dbReference>
<keyword evidence="8" id="KW-1278">Translocase</keyword>
<accession>A0ABT4VK48</accession>
<dbReference type="PROSITE" id="PS50893">
    <property type="entry name" value="ABC_TRANSPORTER_2"/>
    <property type="match status" value="2"/>
</dbReference>